<dbReference type="EMBL" id="JACIUY010000064">
    <property type="protein sequence ID" value="MBB1086811.1"/>
    <property type="molecule type" value="Genomic_DNA"/>
</dbReference>
<gene>
    <name evidence="2" type="ORF">H5R63_08485</name>
</gene>
<dbReference type="AlphaFoldDB" id="A0A7W3U0Q3"/>
<accession>A0A7W3U0Q3</accession>
<evidence type="ECO:0000313" key="3">
    <source>
        <dbReference type="Proteomes" id="UP000518255"/>
    </source>
</evidence>
<evidence type="ECO:0000256" key="1">
    <source>
        <dbReference type="SAM" id="MobiDB-lite"/>
    </source>
</evidence>
<comment type="caution">
    <text evidence="2">The sequence shown here is derived from an EMBL/GenBank/DDBJ whole genome shotgun (WGS) entry which is preliminary data.</text>
</comment>
<feature type="region of interest" description="Disordered" evidence="1">
    <location>
        <begin position="63"/>
        <end position="109"/>
    </location>
</feature>
<dbReference type="RefSeq" id="WP_182581668.1">
    <property type="nucleotide sequence ID" value="NZ_JACIUY010000064.1"/>
</dbReference>
<feature type="compositionally biased region" description="Basic residues" evidence="1">
    <location>
        <begin position="99"/>
        <end position="109"/>
    </location>
</feature>
<feature type="compositionally biased region" description="Basic and acidic residues" evidence="1">
    <location>
        <begin position="83"/>
        <end position="98"/>
    </location>
</feature>
<proteinExistence type="predicted"/>
<evidence type="ECO:0008006" key="4">
    <source>
        <dbReference type="Google" id="ProtNLM"/>
    </source>
</evidence>
<organism evidence="2 3">
    <name type="scientific">Limosilactobacillus fastidiosus</name>
    <dbReference type="NCBI Taxonomy" id="2759855"/>
    <lineage>
        <taxon>Bacteria</taxon>
        <taxon>Bacillati</taxon>
        <taxon>Bacillota</taxon>
        <taxon>Bacilli</taxon>
        <taxon>Lactobacillales</taxon>
        <taxon>Lactobacillaceae</taxon>
        <taxon>Limosilactobacillus</taxon>
    </lineage>
</organism>
<sequence length="109" mass="12160">MADFEIDDLVKAKKFGPMDHGFTGIVEKVYNNSVMISIQDFEPSDKNGVNELNGRAVIRQSEAKMIKAVPRTKKSDDEDEDSSKDTDKKSSKSSDNKKTTKKSSKKADK</sequence>
<dbReference type="Proteomes" id="UP000518255">
    <property type="component" value="Unassembled WGS sequence"/>
</dbReference>
<name>A0A7W3U0Q3_9LACO</name>
<protein>
    <recommendedName>
        <fullName evidence="4">DUF2187 domain-containing protein</fullName>
    </recommendedName>
</protein>
<evidence type="ECO:0000313" key="2">
    <source>
        <dbReference type="EMBL" id="MBB1086811.1"/>
    </source>
</evidence>
<reference evidence="2 3" key="1">
    <citation type="submission" date="2020-07" db="EMBL/GenBank/DDBJ databases">
        <title>Description of Limosilactobacillus balticus sp. nov., Limosilactobacillus agrestis sp. nov., Limosilactobacillus albertensis sp. nov., Limosilactobacillus rudii sp. nov., Limosilactobacillus fastidiosus sp. nov., five novel Limosilactobacillus species isolated from the vertebrate gastrointestinal tract, and proposal of 6 subspecies of Limosilactobacillus reuteri adapted to the gastrointestinal tract of specific vertebrate hosts.</title>
        <authorList>
            <person name="Li F."/>
            <person name="Cheng C."/>
            <person name="Zheng J."/>
            <person name="Quevedo R.M."/>
            <person name="Li J."/>
            <person name="Roos S."/>
            <person name="Gaenzle M.G."/>
            <person name="Walter J."/>
        </authorList>
    </citation>
    <scope>NUCLEOTIDE SEQUENCE [LARGE SCALE GENOMIC DNA]</scope>
    <source>
        <strain evidence="2 3">WF-MA3-C</strain>
    </source>
</reference>